<dbReference type="SUPFAM" id="SSF50998">
    <property type="entry name" value="Quinoprotein alcohol dehydrogenase-like"/>
    <property type="match status" value="1"/>
</dbReference>
<dbReference type="PANTHER" id="PTHR34512:SF30">
    <property type="entry name" value="OUTER MEMBRANE PROTEIN ASSEMBLY FACTOR BAMB"/>
    <property type="match status" value="1"/>
</dbReference>
<evidence type="ECO:0000256" key="1">
    <source>
        <dbReference type="SAM" id="MobiDB-lite"/>
    </source>
</evidence>
<dbReference type="InterPro" id="IPR002372">
    <property type="entry name" value="PQQ_rpt_dom"/>
</dbReference>
<feature type="compositionally biased region" description="Basic and acidic residues" evidence="1">
    <location>
        <begin position="161"/>
        <end position="174"/>
    </location>
</feature>
<gene>
    <name evidence="3" type="ORF">LCGC14_3079450</name>
</gene>
<dbReference type="AlphaFoldDB" id="A0A0F8X297"/>
<comment type="caution">
    <text evidence="3">The sequence shown here is derived from an EMBL/GenBank/DDBJ whole genome shotgun (WGS) entry which is preliminary data.</text>
</comment>
<dbReference type="InterPro" id="IPR015943">
    <property type="entry name" value="WD40/YVTN_repeat-like_dom_sf"/>
</dbReference>
<sequence length="349" mass="37782">HLWSVATSGRPMQHAFFRGDLLWVLRSKPSYGWAGLDLVTGEERRRIAWSTWGGRWQRAHSKGRCFRSVASGRYVLCGDLDLVDLEAGKVHYPGGARGVCRVGVLPANGLLYAFPVDCICRPFLRGFLALAATAAPGRPEATDRLQRGDAGAVARSALGDPGRDWPSYRHDSRRSGATSADVPGKMKLLWRTKIGRPARGLAEGNWAAAQSHDTVTAPAIAAGTVFLAARDVHQVTALDAADGRVRWRFTAGGRVDQPPTIHRGLCLFGSRDGWVYCLRAADGRLVWRFRAAPEDRRIIVDGQLESPWPVAGSVLVQGGTAFFAAGRHAKLDGGVTVFAAEPATGKVLW</sequence>
<organism evidence="3">
    <name type="scientific">marine sediment metagenome</name>
    <dbReference type="NCBI Taxonomy" id="412755"/>
    <lineage>
        <taxon>unclassified sequences</taxon>
        <taxon>metagenomes</taxon>
        <taxon>ecological metagenomes</taxon>
    </lineage>
</organism>
<dbReference type="InterPro" id="IPR018391">
    <property type="entry name" value="PQQ_b-propeller_rpt"/>
</dbReference>
<accession>A0A0F8X297</accession>
<dbReference type="InterPro" id="IPR011047">
    <property type="entry name" value="Quinoprotein_ADH-like_sf"/>
</dbReference>
<reference evidence="3" key="1">
    <citation type="journal article" date="2015" name="Nature">
        <title>Complex archaea that bridge the gap between prokaryotes and eukaryotes.</title>
        <authorList>
            <person name="Spang A."/>
            <person name="Saw J.H."/>
            <person name="Jorgensen S.L."/>
            <person name="Zaremba-Niedzwiedzka K."/>
            <person name="Martijn J."/>
            <person name="Lind A.E."/>
            <person name="van Eijk R."/>
            <person name="Schleper C."/>
            <person name="Guy L."/>
            <person name="Ettema T.J."/>
        </authorList>
    </citation>
    <scope>NUCLEOTIDE SEQUENCE</scope>
</reference>
<proteinExistence type="predicted"/>
<evidence type="ECO:0000313" key="3">
    <source>
        <dbReference type="EMBL" id="KKK54955.1"/>
    </source>
</evidence>
<dbReference type="PANTHER" id="PTHR34512">
    <property type="entry name" value="CELL SURFACE PROTEIN"/>
    <property type="match status" value="1"/>
</dbReference>
<feature type="domain" description="Pyrrolo-quinoline quinone repeat" evidence="2">
    <location>
        <begin position="188"/>
        <end position="349"/>
    </location>
</feature>
<feature type="non-terminal residue" evidence="3">
    <location>
        <position position="1"/>
    </location>
</feature>
<feature type="non-terminal residue" evidence="3">
    <location>
        <position position="349"/>
    </location>
</feature>
<dbReference type="EMBL" id="LAZR01065729">
    <property type="protein sequence ID" value="KKK54955.1"/>
    <property type="molecule type" value="Genomic_DNA"/>
</dbReference>
<name>A0A0F8X297_9ZZZZ</name>
<evidence type="ECO:0000259" key="2">
    <source>
        <dbReference type="Pfam" id="PF13360"/>
    </source>
</evidence>
<dbReference type="Gene3D" id="2.130.10.10">
    <property type="entry name" value="YVTN repeat-like/Quinoprotein amine dehydrogenase"/>
    <property type="match status" value="1"/>
</dbReference>
<protein>
    <recommendedName>
        <fullName evidence="2">Pyrrolo-quinoline quinone repeat domain-containing protein</fullName>
    </recommendedName>
</protein>
<dbReference type="SMART" id="SM00564">
    <property type="entry name" value="PQQ"/>
    <property type="match status" value="2"/>
</dbReference>
<dbReference type="Pfam" id="PF13360">
    <property type="entry name" value="PQQ_2"/>
    <property type="match status" value="1"/>
</dbReference>
<feature type="region of interest" description="Disordered" evidence="1">
    <location>
        <begin position="139"/>
        <end position="180"/>
    </location>
</feature>